<keyword evidence="2" id="KW-0472">Membrane</keyword>
<geneLocation type="plasmid" evidence="3">
    <name>pBC453</name>
</geneLocation>
<evidence type="ECO:0000256" key="2">
    <source>
        <dbReference type="SAM" id="Phobius"/>
    </source>
</evidence>
<sequence>MSTDTEHEKEISLGKAAESEMALVTKVPPGEKPQASCASNDRANQADRIWDIPTLSAGTTATKLVLGVAATGIVAAVLCFLAGYVSNSFNLSPEQYGVFLALLSVVAGGVIGYADPRPKLIKQLTEVHDEEAKAIALRAKTDAGWCTVGMACFGVPAILARIYPPAALNFVPHNITAGFVAGAVLTLAFGTAISLRTNGAEFARQVLKMRKRNEDLQKKLDDEKKLQEKLEAGTE</sequence>
<dbReference type="AlphaFoldDB" id="A0A286P6N6"/>
<dbReference type="GeneID" id="71060184"/>
<reference evidence="3" key="2">
    <citation type="journal article" date="2017" name="Genome Announc.">
        <title>High-Quality Draft Genome Sequence of Burkholderia contaminans CH-1, a Gram-Negative Bacterium That Metabolizes 2-Azahypoxanthine, a Plant Growth-Regulating Compound.</title>
        <authorList>
            <person name="Choi J.-H."/>
            <person name="Sugiura H."/>
            <person name="Moriuchi R."/>
            <person name="Kawagishi H."/>
            <person name="Dohra H."/>
        </authorList>
    </citation>
    <scope>NUCLEOTIDE SEQUENCE</scope>
    <source>
        <strain evidence="3">CH-1</strain>
        <plasmid evidence="3">pBC453</plasmid>
    </source>
</reference>
<dbReference type="RefSeq" id="WP_135370886.1">
    <property type="nucleotide sequence ID" value="NZ_AP018360.1"/>
</dbReference>
<keyword evidence="3" id="KW-0614">Plasmid</keyword>
<feature type="transmembrane region" description="Helical" evidence="2">
    <location>
        <begin position="175"/>
        <end position="195"/>
    </location>
</feature>
<keyword evidence="1" id="KW-0175">Coiled coil</keyword>
<feature type="transmembrane region" description="Helical" evidence="2">
    <location>
        <begin position="143"/>
        <end position="163"/>
    </location>
</feature>
<evidence type="ECO:0000256" key="1">
    <source>
        <dbReference type="SAM" id="Coils"/>
    </source>
</evidence>
<dbReference type="OrthoDB" id="9922790at2"/>
<organism evidence="3">
    <name type="scientific">Burkholderia contaminans</name>
    <dbReference type="NCBI Taxonomy" id="488447"/>
    <lineage>
        <taxon>Bacteria</taxon>
        <taxon>Pseudomonadati</taxon>
        <taxon>Pseudomonadota</taxon>
        <taxon>Betaproteobacteria</taxon>
        <taxon>Burkholderiales</taxon>
        <taxon>Burkholderiaceae</taxon>
        <taxon>Burkholderia</taxon>
        <taxon>Burkholderia cepacia complex</taxon>
    </lineage>
</organism>
<geneLocation type="plasmid" evidence="4 5">
    <name>unnamed1</name>
</geneLocation>
<gene>
    <name evidence="3" type="ORF">BCCH1_80110</name>
    <name evidence="4" type="ORF">LXE91_40075</name>
</gene>
<dbReference type="EMBL" id="AP018360">
    <property type="protein sequence ID" value="BBA45500.1"/>
    <property type="molecule type" value="Genomic_DNA"/>
</dbReference>
<accession>A0A286P6N6</accession>
<name>A0A286P6N6_9BURK</name>
<protein>
    <submittedName>
        <fullName evidence="3">Uncharacterized protein</fullName>
    </submittedName>
</protein>
<feature type="coiled-coil region" evidence="1">
    <location>
        <begin position="206"/>
        <end position="233"/>
    </location>
</feature>
<reference evidence="4 5" key="3">
    <citation type="submission" date="2021-12" db="EMBL/GenBank/DDBJ databases">
        <title>Genomic and phenotypic characterization of three Burkholderia contaminans isolates recovered from different sources.</title>
        <authorList>
            <person name="Lopez De Volder A."/>
            <person name="Fan Y."/>
            <person name="Nunvar J."/>
            <person name="Herrera T."/>
            <person name="Timp W."/>
            <person name="Degrossi J."/>
        </authorList>
    </citation>
    <scope>NUCLEOTIDE SEQUENCE [LARGE SCALE GENOMIC DNA]</scope>
    <source>
        <strain evidence="4 5">LMG 23361</strain>
        <plasmid evidence="4 5">unnamed1</plasmid>
    </source>
</reference>
<evidence type="ECO:0000313" key="4">
    <source>
        <dbReference type="EMBL" id="WFN23335.1"/>
    </source>
</evidence>
<evidence type="ECO:0000313" key="5">
    <source>
        <dbReference type="Proteomes" id="UP001220209"/>
    </source>
</evidence>
<proteinExistence type="predicted"/>
<keyword evidence="2" id="KW-0812">Transmembrane</keyword>
<dbReference type="Proteomes" id="UP001220209">
    <property type="component" value="Plasmid unnamed1"/>
</dbReference>
<reference evidence="3" key="1">
    <citation type="journal article" date="2016" name="Biosci. Biotechnol. Biochem.">
        <title>Bioconversion of AHX to AOH by resting cells of Burkholderia contaminans CH-1.</title>
        <authorList>
            <person name="Choi J.H."/>
            <person name="Kikuchi A."/>
            <person name="Pumkaeo P."/>
            <person name="Hirai H."/>
            <person name="Tokuyama S."/>
            <person name="Kawagishi H."/>
        </authorList>
    </citation>
    <scope>NUCLEOTIDE SEQUENCE</scope>
    <source>
        <strain evidence="3">CH-1</strain>
        <plasmid evidence="3">pBC453</plasmid>
    </source>
</reference>
<keyword evidence="2" id="KW-1133">Transmembrane helix</keyword>
<dbReference type="EMBL" id="CP090643">
    <property type="protein sequence ID" value="WFN23335.1"/>
    <property type="molecule type" value="Genomic_DNA"/>
</dbReference>
<evidence type="ECO:0000313" key="3">
    <source>
        <dbReference type="EMBL" id="BBA45500.1"/>
    </source>
</evidence>
<feature type="transmembrane region" description="Helical" evidence="2">
    <location>
        <begin position="64"/>
        <end position="84"/>
    </location>
</feature>
<feature type="transmembrane region" description="Helical" evidence="2">
    <location>
        <begin position="96"/>
        <end position="114"/>
    </location>
</feature>